<protein>
    <submittedName>
        <fullName evidence="2">Uncharacterized protein</fullName>
    </submittedName>
</protein>
<accession>A0AAV1APV5</accession>
<evidence type="ECO:0000256" key="1">
    <source>
        <dbReference type="SAM" id="MobiDB-lite"/>
    </source>
</evidence>
<sequence>MGEWENADGRRKQAVQMLLASVRVLSSTSSHGKGINASLDSTTSKEDNPPVASLSNMSTIYEEEKEEQEELKPAQAQPWIDIIKAKENVNKEKGGNLEKKADDNDGNLGTKAEEDWRIVAPNRTIGRSGPATIARFALFSYRDTT</sequence>
<gene>
    <name evidence="2" type="ORF">VFH_IV223920</name>
</gene>
<reference evidence="2 3" key="1">
    <citation type="submission" date="2023-01" db="EMBL/GenBank/DDBJ databases">
        <authorList>
            <person name="Kreplak J."/>
        </authorList>
    </citation>
    <scope>NUCLEOTIDE SEQUENCE [LARGE SCALE GENOMIC DNA]</scope>
</reference>
<evidence type="ECO:0000313" key="3">
    <source>
        <dbReference type="Proteomes" id="UP001157006"/>
    </source>
</evidence>
<keyword evidence="3" id="KW-1185">Reference proteome</keyword>
<dbReference type="EMBL" id="OX451739">
    <property type="protein sequence ID" value="CAI8611322.1"/>
    <property type="molecule type" value="Genomic_DNA"/>
</dbReference>
<organism evidence="2 3">
    <name type="scientific">Vicia faba</name>
    <name type="common">Broad bean</name>
    <name type="synonym">Faba vulgaris</name>
    <dbReference type="NCBI Taxonomy" id="3906"/>
    <lineage>
        <taxon>Eukaryota</taxon>
        <taxon>Viridiplantae</taxon>
        <taxon>Streptophyta</taxon>
        <taxon>Embryophyta</taxon>
        <taxon>Tracheophyta</taxon>
        <taxon>Spermatophyta</taxon>
        <taxon>Magnoliopsida</taxon>
        <taxon>eudicotyledons</taxon>
        <taxon>Gunneridae</taxon>
        <taxon>Pentapetalae</taxon>
        <taxon>rosids</taxon>
        <taxon>fabids</taxon>
        <taxon>Fabales</taxon>
        <taxon>Fabaceae</taxon>
        <taxon>Papilionoideae</taxon>
        <taxon>50 kb inversion clade</taxon>
        <taxon>NPAAA clade</taxon>
        <taxon>Hologalegina</taxon>
        <taxon>IRL clade</taxon>
        <taxon>Fabeae</taxon>
        <taxon>Vicia</taxon>
    </lineage>
</organism>
<evidence type="ECO:0000313" key="2">
    <source>
        <dbReference type="EMBL" id="CAI8611322.1"/>
    </source>
</evidence>
<dbReference type="AlphaFoldDB" id="A0AAV1APV5"/>
<dbReference type="Proteomes" id="UP001157006">
    <property type="component" value="Chromosome 4"/>
</dbReference>
<proteinExistence type="predicted"/>
<name>A0AAV1APV5_VICFA</name>
<feature type="region of interest" description="Disordered" evidence="1">
    <location>
        <begin position="26"/>
        <end position="76"/>
    </location>
</feature>